<dbReference type="AlphaFoldDB" id="A0A412WML9"/>
<comment type="caution">
    <text evidence="1">The sequence shown here is derived from an EMBL/GenBank/DDBJ whole genome shotgun (WGS) entry which is preliminary data.</text>
</comment>
<protein>
    <recommendedName>
        <fullName evidence="3">ABC transporter permease</fullName>
    </recommendedName>
</protein>
<gene>
    <name evidence="1" type="ORF">DWW24_05495</name>
</gene>
<name>A0A412WML9_9BACT</name>
<evidence type="ECO:0008006" key="3">
    <source>
        <dbReference type="Google" id="ProtNLM"/>
    </source>
</evidence>
<dbReference type="GeneID" id="61273786"/>
<sequence>MIDIKLFVRNLIHNKLYFAITVLGFAIALTFVLVLSVYIRQELSVDQFHQNKDRIYRVVDEEGSYWGAVIGSELQSKYPEIECYTRYYNQNYMVEIPHQEKILMQTALIDSSFFRSCFTSVWDWRKR</sequence>
<evidence type="ECO:0000313" key="1">
    <source>
        <dbReference type="EMBL" id="RGV28452.1"/>
    </source>
</evidence>
<evidence type="ECO:0000313" key="2">
    <source>
        <dbReference type="Proteomes" id="UP000283426"/>
    </source>
</evidence>
<dbReference type="EMBL" id="QRYW01000009">
    <property type="protein sequence ID" value="RGV28452.1"/>
    <property type="molecule type" value="Genomic_DNA"/>
</dbReference>
<organism evidence="1 2">
    <name type="scientific">Odoribacter splanchnicus</name>
    <dbReference type="NCBI Taxonomy" id="28118"/>
    <lineage>
        <taxon>Bacteria</taxon>
        <taxon>Pseudomonadati</taxon>
        <taxon>Bacteroidota</taxon>
        <taxon>Bacteroidia</taxon>
        <taxon>Bacteroidales</taxon>
        <taxon>Odoribacteraceae</taxon>
        <taxon>Odoribacter</taxon>
    </lineage>
</organism>
<dbReference type="RefSeq" id="WP_013610871.1">
    <property type="nucleotide sequence ID" value="NZ_JADMSC010000056.1"/>
</dbReference>
<proteinExistence type="predicted"/>
<accession>A0A412WML9</accession>
<dbReference type="Proteomes" id="UP000283426">
    <property type="component" value="Unassembled WGS sequence"/>
</dbReference>
<reference evidence="1 2" key="1">
    <citation type="submission" date="2018-08" db="EMBL/GenBank/DDBJ databases">
        <title>A genome reference for cultivated species of the human gut microbiota.</title>
        <authorList>
            <person name="Zou Y."/>
            <person name="Xue W."/>
            <person name="Luo G."/>
        </authorList>
    </citation>
    <scope>NUCLEOTIDE SEQUENCE [LARGE SCALE GENOMIC DNA]</scope>
    <source>
        <strain evidence="1 2">AF14-6AC</strain>
    </source>
</reference>